<dbReference type="AlphaFoldDB" id="A0AAN9N0E3"/>
<name>A0AAN9N0E3_CANGL</name>
<dbReference type="EMBL" id="JAYMYQ010000001">
    <property type="protein sequence ID" value="KAK7361678.1"/>
    <property type="molecule type" value="Genomic_DNA"/>
</dbReference>
<dbReference type="Proteomes" id="UP001367508">
    <property type="component" value="Unassembled WGS sequence"/>
</dbReference>
<accession>A0AAN9N0E3</accession>
<keyword evidence="2" id="KW-1185">Reference proteome</keyword>
<reference evidence="1 2" key="1">
    <citation type="submission" date="2024-01" db="EMBL/GenBank/DDBJ databases">
        <title>The genomes of 5 underutilized Papilionoideae crops provide insights into root nodulation and disease resistanc.</title>
        <authorList>
            <person name="Jiang F."/>
        </authorList>
    </citation>
    <scope>NUCLEOTIDE SEQUENCE [LARGE SCALE GENOMIC DNA]</scope>
    <source>
        <strain evidence="1">LVBAO_FW01</strain>
        <tissue evidence="1">Leaves</tissue>
    </source>
</reference>
<gene>
    <name evidence="1" type="ORF">VNO77_03752</name>
</gene>
<protein>
    <submittedName>
        <fullName evidence="1">Uncharacterized protein</fullName>
    </submittedName>
</protein>
<evidence type="ECO:0000313" key="1">
    <source>
        <dbReference type="EMBL" id="KAK7361678.1"/>
    </source>
</evidence>
<organism evidence="1 2">
    <name type="scientific">Canavalia gladiata</name>
    <name type="common">Sword bean</name>
    <name type="synonym">Dolichos gladiatus</name>
    <dbReference type="NCBI Taxonomy" id="3824"/>
    <lineage>
        <taxon>Eukaryota</taxon>
        <taxon>Viridiplantae</taxon>
        <taxon>Streptophyta</taxon>
        <taxon>Embryophyta</taxon>
        <taxon>Tracheophyta</taxon>
        <taxon>Spermatophyta</taxon>
        <taxon>Magnoliopsida</taxon>
        <taxon>eudicotyledons</taxon>
        <taxon>Gunneridae</taxon>
        <taxon>Pentapetalae</taxon>
        <taxon>rosids</taxon>
        <taxon>fabids</taxon>
        <taxon>Fabales</taxon>
        <taxon>Fabaceae</taxon>
        <taxon>Papilionoideae</taxon>
        <taxon>50 kb inversion clade</taxon>
        <taxon>NPAAA clade</taxon>
        <taxon>indigoferoid/millettioid clade</taxon>
        <taxon>Phaseoleae</taxon>
        <taxon>Canavalia</taxon>
    </lineage>
</organism>
<comment type="caution">
    <text evidence="1">The sequence shown here is derived from an EMBL/GenBank/DDBJ whole genome shotgun (WGS) entry which is preliminary data.</text>
</comment>
<proteinExistence type="predicted"/>
<evidence type="ECO:0000313" key="2">
    <source>
        <dbReference type="Proteomes" id="UP001367508"/>
    </source>
</evidence>
<sequence length="91" mass="10035">MTSLSHCIPSSQRPLLIFVCFYFSSSSRLSWSDDQTTSEREFPRGVLNAQVLDARLSFTPTPLYRPTVSSVSALDIPWSCSLSLTGDASNT</sequence>